<comment type="caution">
    <text evidence="1">The sequence shown here is derived from an EMBL/GenBank/DDBJ whole genome shotgun (WGS) entry which is preliminary data.</text>
</comment>
<proteinExistence type="predicted"/>
<protein>
    <submittedName>
        <fullName evidence="1">Uncharacterized protein</fullName>
    </submittedName>
</protein>
<evidence type="ECO:0000313" key="1">
    <source>
        <dbReference type="EMBL" id="MFC7242192.1"/>
    </source>
</evidence>
<organism evidence="1 2">
    <name type="scientific">Catellatospora aurea</name>
    <dbReference type="NCBI Taxonomy" id="1337874"/>
    <lineage>
        <taxon>Bacteria</taxon>
        <taxon>Bacillati</taxon>
        <taxon>Actinomycetota</taxon>
        <taxon>Actinomycetes</taxon>
        <taxon>Micromonosporales</taxon>
        <taxon>Micromonosporaceae</taxon>
        <taxon>Catellatospora</taxon>
    </lineage>
</organism>
<evidence type="ECO:0000313" key="2">
    <source>
        <dbReference type="Proteomes" id="UP001596392"/>
    </source>
</evidence>
<sequence length="101" mass="10835">MDRLWTQLQRPLLAKIVAACDRGVPTVDPVACADDLSEPTDRVLAALTALQVAGFLEIRPHHDFLLITRVCPIARQVLCAEPCAIDPDNAPGPVLRSPGGT</sequence>
<gene>
    <name evidence="1" type="ORF">ACFQO7_06820</name>
</gene>
<reference evidence="2" key="1">
    <citation type="journal article" date="2019" name="Int. J. Syst. Evol. Microbiol.">
        <title>The Global Catalogue of Microorganisms (GCM) 10K type strain sequencing project: providing services to taxonomists for standard genome sequencing and annotation.</title>
        <authorList>
            <consortium name="The Broad Institute Genomics Platform"/>
            <consortium name="The Broad Institute Genome Sequencing Center for Infectious Disease"/>
            <person name="Wu L."/>
            <person name="Ma J."/>
        </authorList>
    </citation>
    <scope>NUCLEOTIDE SEQUENCE [LARGE SCALE GENOMIC DNA]</scope>
    <source>
        <strain evidence="2">CGMCC 1.9106</strain>
    </source>
</reference>
<accession>A0ABW2GQ62</accession>
<keyword evidence="2" id="KW-1185">Reference proteome</keyword>
<dbReference type="EMBL" id="JBHTAC010000005">
    <property type="protein sequence ID" value="MFC7242192.1"/>
    <property type="molecule type" value="Genomic_DNA"/>
</dbReference>
<name>A0ABW2GQ62_9ACTN</name>
<dbReference type="Proteomes" id="UP001596392">
    <property type="component" value="Unassembled WGS sequence"/>
</dbReference>
<dbReference type="RefSeq" id="WP_376805620.1">
    <property type="nucleotide sequence ID" value="NZ_JBHTAC010000005.1"/>
</dbReference>